<evidence type="ECO:0000256" key="5">
    <source>
        <dbReference type="ARBA" id="ARBA00023136"/>
    </source>
</evidence>
<dbReference type="PANTHER" id="PTHR32322:SF2">
    <property type="entry name" value="EAMA DOMAIN-CONTAINING PROTEIN"/>
    <property type="match status" value="1"/>
</dbReference>
<evidence type="ECO:0000256" key="1">
    <source>
        <dbReference type="ARBA" id="ARBA00004141"/>
    </source>
</evidence>
<dbReference type="PANTHER" id="PTHR32322">
    <property type="entry name" value="INNER MEMBRANE TRANSPORTER"/>
    <property type="match status" value="1"/>
</dbReference>
<feature type="transmembrane region" description="Helical" evidence="6">
    <location>
        <begin position="141"/>
        <end position="161"/>
    </location>
</feature>
<feature type="transmembrane region" description="Helical" evidence="6">
    <location>
        <begin position="167"/>
        <end position="188"/>
    </location>
</feature>
<feature type="transmembrane region" description="Helical" evidence="6">
    <location>
        <begin position="279"/>
        <end position="299"/>
    </location>
</feature>
<feature type="domain" description="EamA" evidence="7">
    <location>
        <begin position="166"/>
        <end position="294"/>
    </location>
</feature>
<dbReference type="InterPro" id="IPR000620">
    <property type="entry name" value="EamA_dom"/>
</dbReference>
<feature type="transmembrane region" description="Helical" evidence="6">
    <location>
        <begin position="59"/>
        <end position="77"/>
    </location>
</feature>
<comment type="subcellular location">
    <subcellularLocation>
        <location evidence="1">Membrane</location>
        <topology evidence="1">Multi-pass membrane protein</topology>
    </subcellularLocation>
</comment>
<dbReference type="Proteomes" id="UP000183974">
    <property type="component" value="Unassembled WGS sequence"/>
</dbReference>
<feature type="transmembrane region" description="Helical" evidence="6">
    <location>
        <begin position="115"/>
        <end position="134"/>
    </location>
</feature>
<evidence type="ECO:0000313" key="8">
    <source>
        <dbReference type="EMBL" id="SHL75550.1"/>
    </source>
</evidence>
<comment type="similarity">
    <text evidence="2">Belongs to the EamA transporter family.</text>
</comment>
<evidence type="ECO:0000256" key="2">
    <source>
        <dbReference type="ARBA" id="ARBA00007362"/>
    </source>
</evidence>
<feature type="transmembrane region" description="Helical" evidence="6">
    <location>
        <begin position="195"/>
        <end position="217"/>
    </location>
</feature>
<keyword evidence="3 6" id="KW-0812">Transmembrane</keyword>
<feature type="transmembrane region" description="Helical" evidence="6">
    <location>
        <begin position="254"/>
        <end position="273"/>
    </location>
</feature>
<dbReference type="EMBL" id="FRBR01000005">
    <property type="protein sequence ID" value="SHL75550.1"/>
    <property type="molecule type" value="Genomic_DNA"/>
</dbReference>
<evidence type="ECO:0000313" key="9">
    <source>
        <dbReference type="Proteomes" id="UP000183974"/>
    </source>
</evidence>
<name>A0A1M7D7X1_9RHOB</name>
<dbReference type="Pfam" id="PF00892">
    <property type="entry name" value="EamA"/>
    <property type="match status" value="2"/>
</dbReference>
<reference evidence="8 9" key="1">
    <citation type="submission" date="2016-11" db="EMBL/GenBank/DDBJ databases">
        <authorList>
            <person name="Jaros S."/>
            <person name="Januszkiewicz K."/>
            <person name="Wedrychowicz H."/>
        </authorList>
    </citation>
    <scope>NUCLEOTIDE SEQUENCE [LARGE SCALE GENOMIC DNA]</scope>
    <source>
        <strain evidence="8 9">DSM 29589</strain>
    </source>
</reference>
<dbReference type="AlphaFoldDB" id="A0A1M7D7X1"/>
<dbReference type="GO" id="GO:0016020">
    <property type="term" value="C:membrane"/>
    <property type="evidence" value="ECO:0007669"/>
    <property type="project" value="UniProtKB-SubCell"/>
</dbReference>
<dbReference type="STRING" id="337701.SAMN05444398_105151"/>
<evidence type="ECO:0000256" key="6">
    <source>
        <dbReference type="SAM" id="Phobius"/>
    </source>
</evidence>
<feature type="transmembrane region" description="Helical" evidence="6">
    <location>
        <begin position="20"/>
        <end position="39"/>
    </location>
</feature>
<feature type="transmembrane region" description="Helical" evidence="6">
    <location>
        <begin position="89"/>
        <end position="109"/>
    </location>
</feature>
<sequence length="301" mass="31315">MSRPPPSAASAQPPAPRAIAGAPLWVVLIMVVTAMFSIVLGDTAGKELTAAGAHPFFVAWARFAMAALVLLPFSGLSRAELPGLLDWRILLRGALIVGVVSSILTALRTEPMADVFGAFFIGPVISYVLAALILGERITPLRSVLLGLGFGGVLLVVKPGFGAGAGMGFALLAGLFFGSFLTATRWLASSFRPRFLLISQLLVGSVLLAPVAFAIGAPAMTPWLWLLFGVSAFGSALGNLLLATANRNAPASVIAPLIYTQLLAATILGWLAFGDWPDTLSLIGLGVILASGIMSLRLARR</sequence>
<dbReference type="InterPro" id="IPR037185">
    <property type="entry name" value="EmrE-like"/>
</dbReference>
<feature type="domain" description="EamA" evidence="7">
    <location>
        <begin position="28"/>
        <end position="157"/>
    </location>
</feature>
<evidence type="ECO:0000259" key="7">
    <source>
        <dbReference type="Pfam" id="PF00892"/>
    </source>
</evidence>
<proteinExistence type="inferred from homology"/>
<dbReference type="InterPro" id="IPR050638">
    <property type="entry name" value="AA-Vitamin_Transporters"/>
</dbReference>
<protein>
    <submittedName>
        <fullName evidence="8">Threonine/homoserine efflux transporter RhtA</fullName>
    </submittedName>
</protein>
<keyword evidence="4 6" id="KW-1133">Transmembrane helix</keyword>
<gene>
    <name evidence="8" type="ORF">SAMN05444398_105151</name>
</gene>
<evidence type="ECO:0000256" key="3">
    <source>
        <dbReference type="ARBA" id="ARBA00022692"/>
    </source>
</evidence>
<keyword evidence="5 6" id="KW-0472">Membrane</keyword>
<accession>A0A1M7D7X1</accession>
<keyword evidence="9" id="KW-1185">Reference proteome</keyword>
<organism evidence="8 9">
    <name type="scientific">Roseovarius pacificus</name>
    <dbReference type="NCBI Taxonomy" id="337701"/>
    <lineage>
        <taxon>Bacteria</taxon>
        <taxon>Pseudomonadati</taxon>
        <taxon>Pseudomonadota</taxon>
        <taxon>Alphaproteobacteria</taxon>
        <taxon>Rhodobacterales</taxon>
        <taxon>Roseobacteraceae</taxon>
        <taxon>Roseovarius</taxon>
    </lineage>
</organism>
<dbReference type="SUPFAM" id="SSF103481">
    <property type="entry name" value="Multidrug resistance efflux transporter EmrE"/>
    <property type="match status" value="2"/>
</dbReference>
<evidence type="ECO:0000256" key="4">
    <source>
        <dbReference type="ARBA" id="ARBA00022989"/>
    </source>
</evidence>
<feature type="transmembrane region" description="Helical" evidence="6">
    <location>
        <begin position="223"/>
        <end position="242"/>
    </location>
</feature>